<keyword evidence="3" id="KW-1185">Reference proteome</keyword>
<protein>
    <recommendedName>
        <fullName evidence="4">Permease</fullName>
    </recommendedName>
</protein>
<evidence type="ECO:0000313" key="3">
    <source>
        <dbReference type="Proteomes" id="UP000192602"/>
    </source>
</evidence>
<name>A0A1W1WR66_9BACT</name>
<organism evidence="2 3">
    <name type="scientific">Nitratiruptor tergarcus DSM 16512</name>
    <dbReference type="NCBI Taxonomy" id="1069081"/>
    <lineage>
        <taxon>Bacteria</taxon>
        <taxon>Pseudomonadati</taxon>
        <taxon>Campylobacterota</taxon>
        <taxon>Epsilonproteobacteria</taxon>
        <taxon>Nautiliales</taxon>
        <taxon>Nitratiruptoraceae</taxon>
        <taxon>Nitratiruptor</taxon>
    </lineage>
</organism>
<feature type="transmembrane region" description="Helical" evidence="1">
    <location>
        <begin position="113"/>
        <end position="133"/>
    </location>
</feature>
<reference evidence="3" key="1">
    <citation type="submission" date="2017-04" db="EMBL/GenBank/DDBJ databases">
        <authorList>
            <person name="Varghese N."/>
            <person name="Submissions S."/>
        </authorList>
    </citation>
    <scope>NUCLEOTIDE SEQUENCE [LARGE SCALE GENOMIC DNA]</scope>
    <source>
        <strain evidence="3">DSM 16512</strain>
    </source>
</reference>
<dbReference type="OrthoDB" id="5421688at2"/>
<dbReference type="EMBL" id="FWWZ01000001">
    <property type="protein sequence ID" value="SMC08787.1"/>
    <property type="molecule type" value="Genomic_DNA"/>
</dbReference>
<sequence>MPDALYKSFKTLLKILPMLLGVIGIVGIFKVFITPDLLASLFTKNPFYDTFIGLFAGAIAVGQAIISYIVGGELLSSGVSMYGVTAFILAWVTLGIVQLPLEASVLGIRFTILRNILAFVFTFLITIATVWTLELLG</sequence>
<proteinExistence type="predicted"/>
<evidence type="ECO:0000256" key="1">
    <source>
        <dbReference type="SAM" id="Phobius"/>
    </source>
</evidence>
<keyword evidence="1" id="KW-0472">Membrane</keyword>
<feature type="transmembrane region" description="Helical" evidence="1">
    <location>
        <begin position="15"/>
        <end position="39"/>
    </location>
</feature>
<keyword evidence="1" id="KW-0812">Transmembrane</keyword>
<dbReference type="AlphaFoldDB" id="A0A1W1WR66"/>
<gene>
    <name evidence="2" type="ORF">SAMN05660197_0554</name>
</gene>
<feature type="transmembrane region" description="Helical" evidence="1">
    <location>
        <begin position="51"/>
        <end position="70"/>
    </location>
</feature>
<feature type="transmembrane region" description="Helical" evidence="1">
    <location>
        <begin position="82"/>
        <end position="101"/>
    </location>
</feature>
<dbReference type="Proteomes" id="UP000192602">
    <property type="component" value="Unassembled WGS sequence"/>
</dbReference>
<keyword evidence="1" id="KW-1133">Transmembrane helix</keyword>
<evidence type="ECO:0000313" key="2">
    <source>
        <dbReference type="EMBL" id="SMC08787.1"/>
    </source>
</evidence>
<dbReference type="STRING" id="1069081.SAMN05660197_0554"/>
<evidence type="ECO:0008006" key="4">
    <source>
        <dbReference type="Google" id="ProtNLM"/>
    </source>
</evidence>
<accession>A0A1W1WR66</accession>
<dbReference type="RefSeq" id="WP_084275050.1">
    <property type="nucleotide sequence ID" value="NZ_AP026671.1"/>
</dbReference>